<dbReference type="GO" id="GO:0034245">
    <property type="term" value="C:mitochondrial DNA-directed RNA polymerase complex"/>
    <property type="evidence" value="ECO:0007669"/>
    <property type="project" value="TreeGrafter"/>
</dbReference>
<evidence type="ECO:0000256" key="9">
    <source>
        <dbReference type="RuleBase" id="RU003805"/>
    </source>
</evidence>
<comment type="caution">
    <text evidence="12">The sequence shown here is derived from an EMBL/GenBank/DDBJ whole genome shotgun (WGS) entry which is preliminary data.</text>
</comment>
<organism evidence="12 13">
    <name type="scientific">Zophobas morio</name>
    <dbReference type="NCBI Taxonomy" id="2755281"/>
    <lineage>
        <taxon>Eukaryota</taxon>
        <taxon>Metazoa</taxon>
        <taxon>Ecdysozoa</taxon>
        <taxon>Arthropoda</taxon>
        <taxon>Hexapoda</taxon>
        <taxon>Insecta</taxon>
        <taxon>Pterygota</taxon>
        <taxon>Neoptera</taxon>
        <taxon>Endopterygota</taxon>
        <taxon>Coleoptera</taxon>
        <taxon>Polyphaga</taxon>
        <taxon>Cucujiformia</taxon>
        <taxon>Tenebrionidae</taxon>
        <taxon>Zophobas</taxon>
    </lineage>
</organism>
<dbReference type="FunFam" id="1.10.287.280:FF:000001">
    <property type="entry name" value="DNA-directed RNA polymerase"/>
    <property type="match status" value="1"/>
</dbReference>
<dbReference type="EMBL" id="JALNTZ010002593">
    <property type="protein sequence ID" value="KAJ3616929.1"/>
    <property type="molecule type" value="Genomic_DNA"/>
</dbReference>
<name>A0AA38HJ33_9CUCU</name>
<evidence type="ECO:0000256" key="4">
    <source>
        <dbReference type="ARBA" id="ARBA00022679"/>
    </source>
</evidence>
<evidence type="ECO:0000256" key="8">
    <source>
        <dbReference type="ARBA" id="ARBA00048552"/>
    </source>
</evidence>
<dbReference type="PANTHER" id="PTHR10102:SF0">
    <property type="entry name" value="DNA-DIRECTED RNA POLYMERASE, MITOCHONDRIAL"/>
    <property type="match status" value="1"/>
</dbReference>
<dbReference type="GO" id="GO:0003899">
    <property type="term" value="F:DNA-directed RNA polymerase activity"/>
    <property type="evidence" value="ECO:0007669"/>
    <property type="project" value="UniProtKB-EC"/>
</dbReference>
<evidence type="ECO:0000256" key="3">
    <source>
        <dbReference type="ARBA" id="ARBA00022478"/>
    </source>
</evidence>
<comment type="catalytic activity">
    <reaction evidence="8 9">
        <text>RNA(n) + a ribonucleoside 5'-triphosphate = RNA(n+1) + diphosphate</text>
        <dbReference type="Rhea" id="RHEA:21248"/>
        <dbReference type="Rhea" id="RHEA-COMP:14527"/>
        <dbReference type="Rhea" id="RHEA-COMP:17342"/>
        <dbReference type="ChEBI" id="CHEBI:33019"/>
        <dbReference type="ChEBI" id="CHEBI:61557"/>
        <dbReference type="ChEBI" id="CHEBI:140395"/>
        <dbReference type="EC" id="2.7.7.6"/>
    </reaction>
</comment>
<comment type="similarity">
    <text evidence="1 9">Belongs to the phage and mitochondrial RNA polymerase family.</text>
</comment>
<dbReference type="AlphaFoldDB" id="A0AA38HJ33"/>
<dbReference type="InterPro" id="IPR002092">
    <property type="entry name" value="DNA-dir_Rpol_phage-type"/>
</dbReference>
<dbReference type="PANTHER" id="PTHR10102">
    <property type="entry name" value="DNA-DIRECTED RNA POLYMERASE, MITOCHONDRIAL"/>
    <property type="match status" value="1"/>
</dbReference>
<dbReference type="GO" id="GO:0003677">
    <property type="term" value="F:DNA binding"/>
    <property type="evidence" value="ECO:0007669"/>
    <property type="project" value="InterPro"/>
</dbReference>
<dbReference type="InterPro" id="IPR046950">
    <property type="entry name" value="DNA-dir_Rpol_C_phage-type"/>
</dbReference>
<keyword evidence="10" id="KW-0472">Membrane</keyword>
<feature type="domain" description="DNA-directed RNA polymerase C-terminal" evidence="11">
    <location>
        <begin position="23"/>
        <end position="96"/>
    </location>
</feature>
<evidence type="ECO:0000256" key="2">
    <source>
        <dbReference type="ARBA" id="ARBA00012418"/>
    </source>
</evidence>
<gene>
    <name evidence="12" type="ORF">Zmor_008937</name>
</gene>
<evidence type="ECO:0000256" key="6">
    <source>
        <dbReference type="ARBA" id="ARBA00022946"/>
    </source>
</evidence>
<dbReference type="Gene3D" id="1.10.287.280">
    <property type="match status" value="1"/>
</dbReference>
<dbReference type="GO" id="GO:0006390">
    <property type="term" value="P:mitochondrial transcription"/>
    <property type="evidence" value="ECO:0007669"/>
    <property type="project" value="TreeGrafter"/>
</dbReference>
<dbReference type="Gene3D" id="3.30.70.370">
    <property type="match status" value="1"/>
</dbReference>
<sequence length="399" mass="45670">MFLNLLVLGDDVCRGLLVFYEKKPLGKAGLRWLKIHLANVYGHSNRAKFTLVEREKFTEAHLPQILASAENPMGTSWWKEAESPWQTLATCFEVVFVLHIFYFRILLSARSCLQLAEALKSDNPEEFMTGLPVHQDGSCNGLQHYAALSGDELGALYVNLTPSENPKDIYETIAERVKEAIDIDVNDPASPNHAIAQLTRPYISRKIVKHPVMTSVYGARLAGTSSQIEQRLKEISKFPTERYYESSRYIARKVEASLGEIFEAANSIKSCLDVRKQKASFPPNFIHSLDSSHMFRTALACNDKNITFAAVHDSFWTHPCDVPLMNKIIREEFVNMHKQDIMTNLKVAFFFKIYVSLFIFFNCFFKAYFENLYKKPFPPLPKRGSFDINLVQQSTYFFS</sequence>
<evidence type="ECO:0000313" key="12">
    <source>
        <dbReference type="EMBL" id="KAJ3616929.1"/>
    </source>
</evidence>
<evidence type="ECO:0000259" key="11">
    <source>
        <dbReference type="Pfam" id="PF00940"/>
    </source>
</evidence>
<keyword evidence="10" id="KW-0812">Transmembrane</keyword>
<keyword evidence="3 9" id="KW-0240">DNA-directed RNA polymerase</keyword>
<dbReference type="GO" id="GO:0071897">
    <property type="term" value="P:DNA biosynthetic process"/>
    <property type="evidence" value="ECO:0007669"/>
    <property type="project" value="UniProtKB-ARBA"/>
</dbReference>
<protein>
    <recommendedName>
        <fullName evidence="2 9">DNA-directed RNA polymerase</fullName>
        <ecNumber evidence="2 9">2.7.7.6</ecNumber>
    </recommendedName>
</protein>
<keyword evidence="7 9" id="KW-0804">Transcription</keyword>
<keyword evidence="10" id="KW-1133">Transmembrane helix</keyword>
<evidence type="ECO:0000256" key="10">
    <source>
        <dbReference type="SAM" id="Phobius"/>
    </source>
</evidence>
<dbReference type="Pfam" id="PF00940">
    <property type="entry name" value="RNA_pol"/>
    <property type="match status" value="2"/>
</dbReference>
<dbReference type="InterPro" id="IPR043502">
    <property type="entry name" value="DNA/RNA_pol_sf"/>
</dbReference>
<reference evidence="12" key="1">
    <citation type="journal article" date="2023" name="G3 (Bethesda)">
        <title>Whole genome assemblies of Zophobas morio and Tenebrio molitor.</title>
        <authorList>
            <person name="Kaur S."/>
            <person name="Stinson S.A."/>
            <person name="diCenzo G.C."/>
        </authorList>
    </citation>
    <scope>NUCLEOTIDE SEQUENCE</scope>
    <source>
        <strain evidence="12">QUZm001</strain>
    </source>
</reference>
<dbReference type="SUPFAM" id="SSF56672">
    <property type="entry name" value="DNA/RNA polymerases"/>
    <property type="match status" value="1"/>
</dbReference>
<proteinExistence type="inferred from homology"/>
<dbReference type="PROSITE" id="PS00489">
    <property type="entry name" value="RNA_POL_PHAGE_2"/>
    <property type="match status" value="1"/>
</dbReference>
<comment type="function">
    <text evidence="9">DNA-dependent RNA polymerase catalyzes the transcription of DNA into RNA using the four ribonucleoside triphosphates as substrates.</text>
</comment>
<feature type="transmembrane region" description="Helical" evidence="10">
    <location>
        <begin position="347"/>
        <end position="369"/>
    </location>
</feature>
<keyword evidence="5 9" id="KW-0548">Nucleotidyltransferase</keyword>
<keyword evidence="6" id="KW-0809">Transit peptide</keyword>
<evidence type="ECO:0000256" key="5">
    <source>
        <dbReference type="ARBA" id="ARBA00022695"/>
    </source>
</evidence>
<accession>A0AA38HJ33</accession>
<evidence type="ECO:0000256" key="7">
    <source>
        <dbReference type="ARBA" id="ARBA00023163"/>
    </source>
</evidence>
<dbReference type="Proteomes" id="UP001168821">
    <property type="component" value="Unassembled WGS sequence"/>
</dbReference>
<evidence type="ECO:0000313" key="13">
    <source>
        <dbReference type="Proteomes" id="UP001168821"/>
    </source>
</evidence>
<keyword evidence="13" id="KW-1185">Reference proteome</keyword>
<evidence type="ECO:0000256" key="1">
    <source>
        <dbReference type="ARBA" id="ARBA00009493"/>
    </source>
</evidence>
<feature type="domain" description="DNA-directed RNA polymerase C-terminal" evidence="11">
    <location>
        <begin position="111"/>
        <end position="272"/>
    </location>
</feature>
<keyword evidence="4 9" id="KW-0808">Transferase</keyword>
<dbReference type="EC" id="2.7.7.6" evidence="2 9"/>
<dbReference type="PROSITE" id="PS00900">
    <property type="entry name" value="RNA_POL_PHAGE_1"/>
    <property type="match status" value="1"/>
</dbReference>